<proteinExistence type="predicted"/>
<dbReference type="PANTHER" id="PTHR21666">
    <property type="entry name" value="PEPTIDASE-RELATED"/>
    <property type="match status" value="1"/>
</dbReference>
<dbReference type="OrthoDB" id="9810477at2"/>
<dbReference type="STRING" id="889378.Spiaf_1293"/>
<dbReference type="PANTHER" id="PTHR21666:SF270">
    <property type="entry name" value="MUREIN HYDROLASE ACTIVATOR ENVC"/>
    <property type="match status" value="1"/>
</dbReference>
<dbReference type="HOGENOM" id="CLU_826126_0_0_12"/>
<keyword evidence="1" id="KW-0732">Signal</keyword>
<dbReference type="RefSeq" id="WP_014455356.1">
    <property type="nucleotide sequence ID" value="NC_017098.1"/>
</dbReference>
<reference evidence="4" key="1">
    <citation type="journal article" date="2013" name="Stand. Genomic Sci.">
        <title>Complete genome sequence of the halophilic bacterium Spirochaeta africana type strain (Z-7692(T)) from the alkaline Lake Magadi in the East African Rift.</title>
        <authorList>
            <person name="Liolos K."/>
            <person name="Abt B."/>
            <person name="Scheuner C."/>
            <person name="Teshima H."/>
            <person name="Held B."/>
            <person name="Lapidus A."/>
            <person name="Nolan M."/>
            <person name="Lucas S."/>
            <person name="Deshpande S."/>
            <person name="Cheng J.F."/>
            <person name="Tapia R."/>
            <person name="Goodwin L.A."/>
            <person name="Pitluck S."/>
            <person name="Pagani I."/>
            <person name="Ivanova N."/>
            <person name="Mavromatis K."/>
            <person name="Mikhailova N."/>
            <person name="Huntemann M."/>
            <person name="Pati A."/>
            <person name="Chen A."/>
            <person name="Palaniappan K."/>
            <person name="Land M."/>
            <person name="Rohde M."/>
            <person name="Tindall B.J."/>
            <person name="Detter J.C."/>
            <person name="Goker M."/>
            <person name="Bristow J."/>
            <person name="Eisen J.A."/>
            <person name="Markowitz V."/>
            <person name="Hugenholtz P."/>
            <person name="Woyke T."/>
            <person name="Klenk H.P."/>
            <person name="Kyrpides N.C."/>
        </authorList>
    </citation>
    <scope>NUCLEOTIDE SEQUENCE</scope>
    <source>
        <strain evidence="4">ATCC 700263 / DSM 8902 / Z-7692</strain>
    </source>
</reference>
<dbReference type="CDD" id="cd12797">
    <property type="entry name" value="M23_peptidase"/>
    <property type="match status" value="1"/>
</dbReference>
<accession>H9UIM5</accession>
<dbReference type="Proteomes" id="UP000007383">
    <property type="component" value="Chromosome"/>
</dbReference>
<protein>
    <submittedName>
        <fullName evidence="3">Metalloendopeptidase-like membrane protein</fullName>
    </submittedName>
</protein>
<dbReference type="EMBL" id="CP003282">
    <property type="protein sequence ID" value="AFG37368.1"/>
    <property type="molecule type" value="Genomic_DNA"/>
</dbReference>
<evidence type="ECO:0000259" key="2">
    <source>
        <dbReference type="Pfam" id="PF01551"/>
    </source>
</evidence>
<dbReference type="KEGG" id="sfc:Spiaf_1293"/>
<dbReference type="GO" id="GO:0004222">
    <property type="term" value="F:metalloendopeptidase activity"/>
    <property type="evidence" value="ECO:0007669"/>
    <property type="project" value="TreeGrafter"/>
</dbReference>
<dbReference type="Gene3D" id="2.70.70.10">
    <property type="entry name" value="Glucose Permease (Domain IIA)"/>
    <property type="match status" value="1"/>
</dbReference>
<evidence type="ECO:0000313" key="4">
    <source>
        <dbReference type="Proteomes" id="UP000007383"/>
    </source>
</evidence>
<evidence type="ECO:0000313" key="3">
    <source>
        <dbReference type="EMBL" id="AFG37368.1"/>
    </source>
</evidence>
<name>H9UIM5_SPIAZ</name>
<evidence type="ECO:0000256" key="1">
    <source>
        <dbReference type="SAM" id="SignalP"/>
    </source>
</evidence>
<dbReference type="AlphaFoldDB" id="H9UIM5"/>
<sequence length="336" mass="37263">MAKVSNVRRMVLMMAMLGVGAQAAAGLEITPSGDGKYVFPVAADPGLYAWTQYHWDGGNAVDIEAAPELHPDDREYQDAVSAPVVAVVSGRAHPLDNLRGGISVVLQGDDGRQYYYAHLQRRTIDYPTRVEQGAVLGYIGSTGQWAQYLEPHLHFSIASGHHEGYMWETDIHAAGFLAREFGLDWRHRPHTEYPPDDPRGWPFPEPGIIVADFATTAAQSPTRGALILQPPAPIPVRSGDNQRHHRVPVVTPMSGMTSFSRDTPFGPRIQVVNEKTGHLIVLFGVNTHLNRDGMAVRRGQLLGWIEPDASLRLQYFRYGRLSDYQPLLDSSRDLLE</sequence>
<keyword evidence="4" id="KW-1185">Reference proteome</keyword>
<dbReference type="InterPro" id="IPR011055">
    <property type="entry name" value="Dup_hybrid_motif"/>
</dbReference>
<dbReference type="Pfam" id="PF01551">
    <property type="entry name" value="Peptidase_M23"/>
    <property type="match status" value="1"/>
</dbReference>
<gene>
    <name evidence="3" type="ordered locus">Spiaf_1293</name>
</gene>
<organism evidence="3 4">
    <name type="scientific">Spirochaeta africana (strain ATCC 700263 / DSM 8902 / Z-7692)</name>
    <dbReference type="NCBI Taxonomy" id="889378"/>
    <lineage>
        <taxon>Bacteria</taxon>
        <taxon>Pseudomonadati</taxon>
        <taxon>Spirochaetota</taxon>
        <taxon>Spirochaetia</taxon>
        <taxon>Spirochaetales</taxon>
        <taxon>Spirochaetaceae</taxon>
        <taxon>Spirochaeta</taxon>
    </lineage>
</organism>
<feature type="signal peptide" evidence="1">
    <location>
        <begin position="1"/>
        <end position="23"/>
    </location>
</feature>
<dbReference type="InterPro" id="IPR016047">
    <property type="entry name" value="M23ase_b-sheet_dom"/>
</dbReference>
<dbReference type="PATRIC" id="fig|889378.3.peg.1297"/>
<dbReference type="SUPFAM" id="SSF51261">
    <property type="entry name" value="Duplicated hybrid motif"/>
    <property type="match status" value="1"/>
</dbReference>
<feature type="chain" id="PRO_5003623036" evidence="1">
    <location>
        <begin position="24"/>
        <end position="336"/>
    </location>
</feature>
<feature type="domain" description="M23ase beta-sheet core" evidence="2">
    <location>
        <begin position="81"/>
        <end position="159"/>
    </location>
</feature>
<dbReference type="InterPro" id="IPR050570">
    <property type="entry name" value="Cell_wall_metabolism_enzyme"/>
</dbReference>